<dbReference type="EMBL" id="KR029605">
    <property type="protein sequence ID" value="AKH48566.1"/>
    <property type="molecule type" value="Genomic_DNA"/>
</dbReference>
<evidence type="ECO:0000313" key="1">
    <source>
        <dbReference type="EMBL" id="AKH48566.1"/>
    </source>
</evidence>
<name>A0A0F7LBH0_9VIRU</name>
<protein>
    <submittedName>
        <fullName evidence="1">Uncharacterized protein</fullName>
    </submittedName>
</protein>
<proteinExistence type="predicted"/>
<sequence>MEVKRSNFYPNGEVIDFSLPQSFKKSLTKEACGNCGLYSNRRSFCGRWGSKGVKDTYVCHEWRKRFFQR</sequence>
<reference evidence="1" key="2">
    <citation type="submission" date="2015-03" db="EMBL/GenBank/DDBJ databases">
        <authorList>
            <person name="Chow C.-E.T."/>
            <person name="Winget D.M."/>
            <person name="White R.A.III."/>
            <person name="Hallam S.J."/>
            <person name="Suttle C.A."/>
        </authorList>
    </citation>
    <scope>NUCLEOTIDE SEQUENCE</scope>
    <source>
        <strain evidence="1">Oxic1_10</strain>
    </source>
</reference>
<accession>A0A0F7LBH0</accession>
<organism evidence="1">
    <name type="scientific">uncultured marine virus</name>
    <dbReference type="NCBI Taxonomy" id="186617"/>
    <lineage>
        <taxon>Viruses</taxon>
        <taxon>environmental samples</taxon>
    </lineage>
</organism>
<reference evidence="1" key="1">
    <citation type="journal article" date="2015" name="Front. Microbiol.">
        <title>Combining genomic sequencing methods to explore viral diversity and reveal potential virus-host interactions.</title>
        <authorList>
            <person name="Chow C.E."/>
            <person name="Winget D.M."/>
            <person name="White R.A.III."/>
            <person name="Hallam S.J."/>
            <person name="Suttle C.A."/>
        </authorList>
    </citation>
    <scope>NUCLEOTIDE SEQUENCE</scope>
    <source>
        <strain evidence="1">Oxic1_10</strain>
    </source>
</reference>